<dbReference type="Gene3D" id="3.40.1350.10">
    <property type="match status" value="1"/>
</dbReference>
<dbReference type="STRING" id="1121391.SAMN02745206_03742"/>
<dbReference type="Gene3D" id="3.30.565.10">
    <property type="entry name" value="Histidine kinase-like ATPase, C-terminal domain"/>
    <property type="match status" value="1"/>
</dbReference>
<name>A0A1M5J714_9BACT</name>
<gene>
    <name evidence="1" type="ORF">SAMN02745206_03742</name>
</gene>
<dbReference type="RefSeq" id="WP_073042248.1">
    <property type="nucleotide sequence ID" value="NZ_FQVB01000068.1"/>
</dbReference>
<accession>A0A1M5J714</accession>
<organism evidence="1 2">
    <name type="scientific">Desulfacinum infernum DSM 9756</name>
    <dbReference type="NCBI Taxonomy" id="1121391"/>
    <lineage>
        <taxon>Bacteria</taxon>
        <taxon>Pseudomonadati</taxon>
        <taxon>Thermodesulfobacteriota</taxon>
        <taxon>Syntrophobacteria</taxon>
        <taxon>Syntrophobacterales</taxon>
        <taxon>Syntrophobacteraceae</taxon>
        <taxon>Desulfacinum</taxon>
    </lineage>
</organism>
<dbReference type="InterPro" id="IPR011856">
    <property type="entry name" value="tRNA_endonuc-like_dom_sf"/>
</dbReference>
<dbReference type="Proteomes" id="UP000184076">
    <property type="component" value="Unassembled WGS sequence"/>
</dbReference>
<reference evidence="2" key="1">
    <citation type="submission" date="2016-11" db="EMBL/GenBank/DDBJ databases">
        <authorList>
            <person name="Varghese N."/>
            <person name="Submissions S."/>
        </authorList>
    </citation>
    <scope>NUCLEOTIDE SEQUENCE [LARGE SCALE GENOMIC DNA]</scope>
    <source>
        <strain evidence="2">DSM 9756</strain>
    </source>
</reference>
<dbReference type="GO" id="GO:0016301">
    <property type="term" value="F:kinase activity"/>
    <property type="evidence" value="ECO:0007669"/>
    <property type="project" value="UniProtKB-KW"/>
</dbReference>
<dbReference type="GO" id="GO:0003676">
    <property type="term" value="F:nucleic acid binding"/>
    <property type="evidence" value="ECO:0007669"/>
    <property type="project" value="InterPro"/>
</dbReference>
<evidence type="ECO:0000313" key="1">
    <source>
        <dbReference type="EMBL" id="SHG36291.1"/>
    </source>
</evidence>
<protein>
    <submittedName>
        <fullName evidence="1">Histidine kinase-, DNA gyrase B-, and HSP90-like ATPase</fullName>
    </submittedName>
</protein>
<dbReference type="EMBL" id="FQVB01000068">
    <property type="protein sequence ID" value="SHG36291.1"/>
    <property type="molecule type" value="Genomic_DNA"/>
</dbReference>
<dbReference type="InterPro" id="IPR036890">
    <property type="entry name" value="HATPase_C_sf"/>
</dbReference>
<dbReference type="SUPFAM" id="SSF55874">
    <property type="entry name" value="ATPase domain of HSP90 chaperone/DNA topoisomerase II/histidine kinase"/>
    <property type="match status" value="1"/>
</dbReference>
<keyword evidence="1" id="KW-0808">Transferase</keyword>
<proteinExistence type="predicted"/>
<keyword evidence="1" id="KW-0418">Kinase</keyword>
<evidence type="ECO:0000313" key="2">
    <source>
        <dbReference type="Proteomes" id="UP000184076"/>
    </source>
</evidence>
<dbReference type="Pfam" id="PF13589">
    <property type="entry name" value="HATPase_c_3"/>
    <property type="match status" value="1"/>
</dbReference>
<dbReference type="AlphaFoldDB" id="A0A1M5J714"/>
<keyword evidence="2" id="KW-1185">Reference proteome</keyword>
<sequence length="650" mass="73280">MTENDHPYRMTIDLNVLDHLGINLYSNVAAVLTEVVANAWDADAECVTISFDIDNNIIVVEDDGIGMTIQDMNEKYLRVGYRRREAEPTVTEKGRKVMGRKGLGKLSLFSIADTVEVQSCKDGQRHGLRMNSSGIREATIERSSEYLPDVLNEDELEVTKGTVIRLTDLKKSRLGVTGSALRRRLARRFSIIGSDDFRVFIDDVEVTVRDRGDLEVVQFLWNIGDGVDYSDFCPGLKERETRSGVIDGRSEDWFVRGWIGTVSKPKQLETDAGNLNSIVVLARGRLLIENVLDKINDGRLYTKYLTGQIEADFLDRDDLDDIVTSDRQRVLENDERYEALMDFLRSLLNQVESKWSEWRRKHGAEEVTQEHPALAEWLDSLPEGYREHAKGVIAKVGAIPVEDKSDRKDLLRHAVFAFERLKLKGAADALAEALDGGIEDLLKLLADQDVLESSLYRDIVTSRLDAIRAFRSLVDENAKERVLQEFLFKDLWLLDPSWERATGSEFMESRLKAEGVIVDDMTEKERLGRVDIAYRTTAGKHVIVELKRAGRQMKLLELVEQGQKYVDALKKILAAQGNASPNIEVVFVVGRPLEEETSNPERVKSSMESISPGSRIIHYDGLIKGALDSYAAYLEASDAADRIGQLAEKL</sequence>